<feature type="transmembrane region" description="Helical" evidence="20">
    <location>
        <begin position="34"/>
        <end position="53"/>
    </location>
</feature>
<dbReference type="Gene3D" id="3.40.50.11660">
    <property type="entry name" value="Glycosyl transferase family 10, C-terminal domain"/>
    <property type="match status" value="1"/>
</dbReference>
<evidence type="ECO:0000256" key="5">
    <source>
        <dbReference type="ARBA" id="ARBA00022676"/>
    </source>
</evidence>
<comment type="pathway">
    <text evidence="3">Protein modification; protein glycosylation.</text>
</comment>
<evidence type="ECO:0000313" key="23">
    <source>
        <dbReference type="EMBL" id="CAB1427853.1"/>
    </source>
</evidence>
<sequence length="795" mass="89376">MPGHTWRPHTPSHDSGVQAAGVASDAPVLSSLLISFRACVCVCAAVIVCASACRRPRAHCSRPCIGIIEDRDDGCGLFRIHPCEHDTAHGQDFSPAAASTHPPSRCLRGGSGPLEEMRGKVCFDSRLSRCVQVCRAPESCRVRGGLSTLLCLKMAAFSYSTQGAAPSDPHDAHSRSDFSIQSNPKGQSMPSAPFHRILRPLLLGTFILGCFVTLFLMYFKPSTSWLSGPVESTASTDHVKSLFSTKSDKNVTTVLIWLWPFGQTYDLSVCSSLFNIEGCFITADRNFYNKSDGVIIHHRDICTDLSNLPPFQRPSFQKWVWMNLESPSHSSQLPGIENLFNLTLNYRQDADIEVPYGSIVAAEGEEDFVPPSKNKLICWIVSNWNQDHVRVKYYNELYKHIEVHAYGQAFGEYIADQDYFPTMASCKFYLSFENSIHKDYITEKLYNPLSVGTVPVVLGPPRTNYENFIQGDAFIHVDDFPSPKELADYLLLLDKNEEIPQLYSLILAPYQPRSTQHCFFSPILANEGEEKLLGVFACLGSGLRKADDDVHQRAFRLPLLQGLPAGEEDLSYKDRHWHEQCFKCAKCSRSLVEKAFAAKEDLLLCTECHANDYSSKCTTCKKTVMPGSRKMEYKGNSWHETCFLCHRCQQPIGTKSFIPKDTGYFCVPCFEKQFAYQCCACKKSITTGGVTYQDKPWHRDCFLCIGCRKQLSGQRFTSRENFPYCLECFSNLYAKKCVGCTKPITSLAGAKYISFEERQWHSECFTCTQCSMSLVGRGFLTKRDNIMCTDCGREK</sequence>
<evidence type="ECO:0000256" key="4">
    <source>
        <dbReference type="ARBA" id="ARBA00008919"/>
    </source>
</evidence>
<protein>
    <recommendedName>
        <fullName evidence="20">Fucosyltransferase</fullName>
        <ecNumber evidence="20">2.4.1.-</ecNumber>
    </recommendedName>
</protein>
<evidence type="ECO:0000256" key="7">
    <source>
        <dbReference type="ARBA" id="ARBA00022692"/>
    </source>
</evidence>
<evidence type="ECO:0000256" key="12">
    <source>
        <dbReference type="ARBA" id="ARBA00022968"/>
    </source>
</evidence>
<evidence type="ECO:0000259" key="22">
    <source>
        <dbReference type="PROSITE" id="PS50023"/>
    </source>
</evidence>
<feature type="transmembrane region" description="Helical" evidence="20">
    <location>
        <begin position="197"/>
        <end position="219"/>
    </location>
</feature>
<dbReference type="FunFam" id="2.10.110.10:FF:000048">
    <property type="entry name" value="Four and a half LIM domains protein 2"/>
    <property type="match status" value="1"/>
</dbReference>
<evidence type="ECO:0000256" key="8">
    <source>
        <dbReference type="ARBA" id="ARBA00022723"/>
    </source>
</evidence>
<dbReference type="EC" id="2.4.1.-" evidence="20"/>
<evidence type="ECO:0000256" key="21">
    <source>
        <dbReference type="SAM" id="MobiDB-lite"/>
    </source>
</evidence>
<dbReference type="Pfam" id="PF17039">
    <property type="entry name" value="Glyco_tran_10_N"/>
    <property type="match status" value="1"/>
</dbReference>
<evidence type="ECO:0000256" key="11">
    <source>
        <dbReference type="ARBA" id="ARBA00022833"/>
    </source>
</evidence>
<dbReference type="GO" id="GO:0003712">
    <property type="term" value="F:transcription coregulator activity"/>
    <property type="evidence" value="ECO:0007669"/>
    <property type="project" value="TreeGrafter"/>
</dbReference>
<evidence type="ECO:0000256" key="16">
    <source>
        <dbReference type="ARBA" id="ARBA00023180"/>
    </source>
</evidence>
<dbReference type="PROSITE" id="PS00478">
    <property type="entry name" value="LIM_DOMAIN_1"/>
    <property type="match status" value="2"/>
</dbReference>
<dbReference type="SMART" id="SM00132">
    <property type="entry name" value="LIM"/>
    <property type="match status" value="4"/>
</dbReference>
<dbReference type="InterPro" id="IPR055270">
    <property type="entry name" value="Glyco_tran_10_C"/>
</dbReference>
<dbReference type="Proteomes" id="UP001153269">
    <property type="component" value="Unassembled WGS sequence"/>
</dbReference>
<dbReference type="CDD" id="cd09347">
    <property type="entry name" value="LIM4_FHL"/>
    <property type="match status" value="1"/>
</dbReference>
<evidence type="ECO:0000256" key="15">
    <source>
        <dbReference type="ARBA" id="ARBA00023136"/>
    </source>
</evidence>
<dbReference type="Pfam" id="PF00412">
    <property type="entry name" value="LIM"/>
    <property type="match status" value="4"/>
</dbReference>
<keyword evidence="8 19" id="KW-0479">Metal-binding</keyword>
<dbReference type="GO" id="GO:0008270">
    <property type="term" value="F:zinc ion binding"/>
    <property type="evidence" value="ECO:0007669"/>
    <property type="project" value="UniProtKB-KW"/>
</dbReference>
<dbReference type="InterPro" id="IPR031481">
    <property type="entry name" value="Glyco_tran_10_N"/>
</dbReference>
<keyword evidence="15 20" id="KW-0472">Membrane</keyword>
<feature type="domain" description="LIM zinc-binding" evidence="22">
    <location>
        <begin position="735"/>
        <end position="795"/>
    </location>
</feature>
<dbReference type="GO" id="GO:0030018">
    <property type="term" value="C:Z disc"/>
    <property type="evidence" value="ECO:0007669"/>
    <property type="project" value="TreeGrafter"/>
</dbReference>
<keyword evidence="12" id="KW-0735">Signal-anchor</keyword>
<evidence type="ECO:0000256" key="20">
    <source>
        <dbReference type="RuleBase" id="RU003832"/>
    </source>
</evidence>
<keyword evidence="24" id="KW-1185">Reference proteome</keyword>
<comment type="catalytic activity">
    <reaction evidence="18">
        <text>an N-acetyl-alpha-neuraminyl-(2-&gt;3)-beta-D-galactosyl-(1-&gt;4)-N-acetyl-beta-D-glucosaminyl derivative + GDP-beta-L-fucose = an alpha-Neu5Ac-(2-&gt;3)-beta-D-Gal-(1-&gt;4)-[alpha-L-Fuc-(1-&gt;3)]-beta-D-GlcNAc derivative + GDP + H(+)</text>
        <dbReference type="Rhea" id="RHEA:56076"/>
        <dbReference type="ChEBI" id="CHEBI:15378"/>
        <dbReference type="ChEBI" id="CHEBI:57273"/>
        <dbReference type="ChEBI" id="CHEBI:58189"/>
        <dbReference type="ChEBI" id="CHEBI:136545"/>
        <dbReference type="ChEBI" id="CHEBI:139509"/>
    </reaction>
    <physiologicalReaction direction="left-to-right" evidence="18">
        <dbReference type="Rhea" id="RHEA:56077"/>
    </physiologicalReaction>
</comment>
<evidence type="ECO:0000256" key="18">
    <source>
        <dbReference type="ARBA" id="ARBA00036481"/>
    </source>
</evidence>
<evidence type="ECO:0000256" key="13">
    <source>
        <dbReference type="ARBA" id="ARBA00022989"/>
    </source>
</evidence>
<dbReference type="PANTHER" id="PTHR24205:SF7">
    <property type="entry name" value="FOUR AND A HALF LIM DOMAINS PROTEIN 5"/>
    <property type="match status" value="1"/>
</dbReference>
<dbReference type="FunFam" id="2.10.110.10:FF:000030">
    <property type="entry name" value="Four and a half LIM domains protein 2"/>
    <property type="match status" value="1"/>
</dbReference>
<feature type="compositionally biased region" description="Polar residues" evidence="21">
    <location>
        <begin position="177"/>
        <end position="188"/>
    </location>
</feature>
<comment type="subcellular location">
    <subcellularLocation>
        <location evidence="20">Golgi apparatus</location>
        <location evidence="20">Golgi stack membrane</location>
        <topology evidence="20">Single-pass type II membrane protein</topology>
    </subcellularLocation>
    <subcellularLocation>
        <location evidence="2">Membrane</location>
        <topology evidence="2">Single-pass membrane protein</topology>
    </subcellularLocation>
    <subcellularLocation>
        <location evidence="1">Nucleus</location>
    </subcellularLocation>
</comment>
<evidence type="ECO:0000256" key="9">
    <source>
        <dbReference type="ARBA" id="ARBA00022737"/>
    </source>
</evidence>
<evidence type="ECO:0000256" key="3">
    <source>
        <dbReference type="ARBA" id="ARBA00004922"/>
    </source>
</evidence>
<dbReference type="GO" id="GO:0016757">
    <property type="term" value="F:glycosyltransferase activity"/>
    <property type="evidence" value="ECO:0007669"/>
    <property type="project" value="UniProtKB-UniRule"/>
</dbReference>
<reference evidence="23" key="1">
    <citation type="submission" date="2020-03" db="EMBL/GenBank/DDBJ databases">
        <authorList>
            <person name="Weist P."/>
        </authorList>
    </citation>
    <scope>NUCLEOTIDE SEQUENCE</scope>
</reference>
<feature type="domain" description="LIM zinc-binding" evidence="22">
    <location>
        <begin position="615"/>
        <end position="676"/>
    </location>
</feature>
<comment type="similarity">
    <text evidence="4 20">Belongs to the glycosyltransferase 10 family.</text>
</comment>
<keyword evidence="6 20" id="KW-0808">Transferase</keyword>
<dbReference type="EMBL" id="CADEAL010001001">
    <property type="protein sequence ID" value="CAB1427853.1"/>
    <property type="molecule type" value="Genomic_DNA"/>
</dbReference>
<comment type="caution">
    <text evidence="23">The sequence shown here is derived from an EMBL/GenBank/DDBJ whole genome shotgun (WGS) entry which is preliminary data.</text>
</comment>
<evidence type="ECO:0000256" key="6">
    <source>
        <dbReference type="ARBA" id="ARBA00022679"/>
    </source>
</evidence>
<proteinExistence type="inferred from homology"/>
<dbReference type="GO" id="GO:0005634">
    <property type="term" value="C:nucleus"/>
    <property type="evidence" value="ECO:0007669"/>
    <property type="project" value="UniProtKB-SubCell"/>
</dbReference>
<evidence type="ECO:0000256" key="17">
    <source>
        <dbReference type="ARBA" id="ARBA00023242"/>
    </source>
</evidence>
<keyword evidence="20" id="KW-0333">Golgi apparatus</keyword>
<dbReference type="Pfam" id="PF00852">
    <property type="entry name" value="Glyco_transf_10"/>
    <property type="match status" value="1"/>
</dbReference>
<dbReference type="PANTHER" id="PTHR24205">
    <property type="entry name" value="FOUR AND A HALF LIM DOMAINS PROTEIN"/>
    <property type="match status" value="1"/>
</dbReference>
<comment type="caution">
    <text evidence="20">Lacks conserved residue(s) required for the propagation of feature annotation.</text>
</comment>
<dbReference type="Gene3D" id="2.10.110.10">
    <property type="entry name" value="Cysteine Rich Protein"/>
    <property type="match status" value="4"/>
</dbReference>
<dbReference type="InterPro" id="IPR001781">
    <property type="entry name" value="Znf_LIM"/>
</dbReference>
<gene>
    <name evidence="23" type="ORF">PLEPLA_LOCUS15798</name>
</gene>
<keyword evidence="9" id="KW-0677">Repeat</keyword>
<evidence type="ECO:0000256" key="10">
    <source>
        <dbReference type="ARBA" id="ARBA00022771"/>
    </source>
</evidence>
<keyword evidence="10" id="KW-0863">Zinc-finger</keyword>
<keyword evidence="7 20" id="KW-0812">Transmembrane</keyword>
<dbReference type="SUPFAM" id="SSF53756">
    <property type="entry name" value="UDP-Glycosyltransferase/glycogen phosphorylase"/>
    <property type="match status" value="1"/>
</dbReference>
<organism evidence="23 24">
    <name type="scientific">Pleuronectes platessa</name>
    <name type="common">European plaice</name>
    <dbReference type="NCBI Taxonomy" id="8262"/>
    <lineage>
        <taxon>Eukaryota</taxon>
        <taxon>Metazoa</taxon>
        <taxon>Chordata</taxon>
        <taxon>Craniata</taxon>
        <taxon>Vertebrata</taxon>
        <taxon>Euteleostomi</taxon>
        <taxon>Actinopterygii</taxon>
        <taxon>Neopterygii</taxon>
        <taxon>Teleostei</taxon>
        <taxon>Neoteleostei</taxon>
        <taxon>Acanthomorphata</taxon>
        <taxon>Carangaria</taxon>
        <taxon>Pleuronectiformes</taxon>
        <taxon>Pleuronectoidei</taxon>
        <taxon>Pleuronectidae</taxon>
        <taxon>Pleuronectes</taxon>
    </lineage>
</organism>
<dbReference type="CDD" id="cd09426">
    <property type="entry name" value="LIM2_FHL2"/>
    <property type="match status" value="1"/>
</dbReference>
<keyword evidence="16" id="KW-0325">Glycoprotein</keyword>
<dbReference type="AlphaFoldDB" id="A0A9N7UA42"/>
<keyword evidence="13 20" id="KW-1133">Transmembrane helix</keyword>
<dbReference type="FunFam" id="3.40.50.11660:FF:000001">
    <property type="entry name" value="alpha-(1,3)-fucosyltransferase 9"/>
    <property type="match status" value="1"/>
</dbReference>
<dbReference type="FunFam" id="2.10.110.10:FF:000013">
    <property type="entry name" value="Four and a half LIM domains 1"/>
    <property type="match status" value="1"/>
</dbReference>
<evidence type="ECO:0000313" key="24">
    <source>
        <dbReference type="Proteomes" id="UP001153269"/>
    </source>
</evidence>
<feature type="region of interest" description="Disordered" evidence="21">
    <location>
        <begin position="166"/>
        <end position="188"/>
    </location>
</feature>
<keyword evidence="14 19" id="KW-0440">LIM domain</keyword>
<dbReference type="PROSITE" id="PS50023">
    <property type="entry name" value="LIM_DOMAIN_2"/>
    <property type="match status" value="2"/>
</dbReference>
<keyword evidence="11 19" id="KW-0862">Zinc</keyword>
<evidence type="ECO:0000256" key="19">
    <source>
        <dbReference type="PROSITE-ProRule" id="PRU00125"/>
    </source>
</evidence>
<keyword evidence="5 20" id="KW-0328">Glycosyltransferase</keyword>
<evidence type="ECO:0000256" key="2">
    <source>
        <dbReference type="ARBA" id="ARBA00004167"/>
    </source>
</evidence>
<dbReference type="SUPFAM" id="SSF57716">
    <property type="entry name" value="Glucocorticoid receptor-like (DNA-binding domain)"/>
    <property type="match status" value="4"/>
</dbReference>
<name>A0A9N7UA42_PLEPL</name>
<dbReference type="GO" id="GO:0032580">
    <property type="term" value="C:Golgi cisterna membrane"/>
    <property type="evidence" value="ECO:0007669"/>
    <property type="project" value="UniProtKB-SubCell"/>
</dbReference>
<evidence type="ECO:0000256" key="1">
    <source>
        <dbReference type="ARBA" id="ARBA00004123"/>
    </source>
</evidence>
<dbReference type="InterPro" id="IPR038577">
    <property type="entry name" value="GT10-like_C_sf"/>
</dbReference>
<accession>A0A9N7UA42</accession>
<keyword evidence="17" id="KW-0539">Nucleus</keyword>
<evidence type="ECO:0000256" key="14">
    <source>
        <dbReference type="ARBA" id="ARBA00023038"/>
    </source>
</evidence>